<evidence type="ECO:0000256" key="1">
    <source>
        <dbReference type="ARBA" id="ARBA00022649"/>
    </source>
</evidence>
<proteinExistence type="predicted"/>
<reference evidence="2 3" key="1">
    <citation type="journal article" date="2020" name="ISME J.">
        <title>Comparative genomics reveals insights into cyanobacterial evolution and habitat adaptation.</title>
        <authorList>
            <person name="Chen M.Y."/>
            <person name="Teng W.K."/>
            <person name="Zhao L."/>
            <person name="Hu C.X."/>
            <person name="Zhou Y.K."/>
            <person name="Han B.P."/>
            <person name="Song L.R."/>
            <person name="Shu W.S."/>
        </authorList>
    </citation>
    <scope>NUCLEOTIDE SEQUENCE [LARGE SCALE GENOMIC DNA]</scope>
    <source>
        <strain evidence="2 3">FACHB-248</strain>
    </source>
</reference>
<comment type="caution">
    <text evidence="2">The sequence shown here is derived from an EMBL/GenBank/DDBJ whole genome shotgun (WGS) entry which is preliminary data.</text>
</comment>
<organism evidence="2 3">
    <name type="scientific">Scytonema hofmannii FACHB-248</name>
    <dbReference type="NCBI Taxonomy" id="1842502"/>
    <lineage>
        <taxon>Bacteria</taxon>
        <taxon>Bacillati</taxon>
        <taxon>Cyanobacteriota</taxon>
        <taxon>Cyanophyceae</taxon>
        <taxon>Nostocales</taxon>
        <taxon>Scytonemataceae</taxon>
        <taxon>Scytonema</taxon>
    </lineage>
</organism>
<dbReference type="InterPro" id="IPR035093">
    <property type="entry name" value="RelE/ParE_toxin_dom_sf"/>
</dbReference>
<protein>
    <submittedName>
        <fullName evidence="2">Type II toxin-antitoxin system RelE/ParE family toxin</fullName>
    </submittedName>
</protein>
<dbReference type="Proteomes" id="UP000660380">
    <property type="component" value="Unassembled WGS sequence"/>
</dbReference>
<keyword evidence="1" id="KW-1277">Toxin-antitoxin system</keyword>
<dbReference type="Pfam" id="PF05016">
    <property type="entry name" value="ParE_toxin"/>
    <property type="match status" value="1"/>
</dbReference>
<dbReference type="RefSeq" id="WP_029632571.1">
    <property type="nucleotide sequence ID" value="NZ_JACJTA010000181.1"/>
</dbReference>
<gene>
    <name evidence="2" type="ORF">H6G81_35320</name>
</gene>
<dbReference type="SUPFAM" id="SSF143011">
    <property type="entry name" value="RelE-like"/>
    <property type="match status" value="1"/>
</dbReference>
<name>A0ABR8H206_9CYAN</name>
<dbReference type="InterPro" id="IPR007712">
    <property type="entry name" value="RelE/ParE_toxin"/>
</dbReference>
<dbReference type="EMBL" id="JACJTA010000181">
    <property type="protein sequence ID" value="MBD2609619.1"/>
    <property type="molecule type" value="Genomic_DNA"/>
</dbReference>
<sequence>MAKLDGLATVLDFLNSLQPKIAAQIAKKVLALNVDPLPGDSEHLSGYQGYYRVDRGEYRIVYRFSPDEDLVEVILVGKRNDDDVYKRLKRLLG</sequence>
<accession>A0ABR8H206</accession>
<keyword evidence="3" id="KW-1185">Reference proteome</keyword>
<dbReference type="Gene3D" id="3.30.2310.20">
    <property type="entry name" value="RelE-like"/>
    <property type="match status" value="1"/>
</dbReference>
<evidence type="ECO:0000313" key="2">
    <source>
        <dbReference type="EMBL" id="MBD2609619.1"/>
    </source>
</evidence>
<evidence type="ECO:0000313" key="3">
    <source>
        <dbReference type="Proteomes" id="UP000660380"/>
    </source>
</evidence>